<gene>
    <name evidence="3" type="ORF">CLV45_0787</name>
</gene>
<evidence type="ECO:0000256" key="2">
    <source>
        <dbReference type="ARBA" id="ARBA00023043"/>
    </source>
</evidence>
<dbReference type="Gene3D" id="1.25.40.20">
    <property type="entry name" value="Ankyrin repeat-containing domain"/>
    <property type="match status" value="2"/>
</dbReference>
<evidence type="ECO:0000313" key="4">
    <source>
        <dbReference type="Proteomes" id="UP000228535"/>
    </source>
</evidence>
<dbReference type="PANTHER" id="PTHR24201">
    <property type="entry name" value="ANK_REP_REGION DOMAIN-CONTAINING PROTEIN"/>
    <property type="match status" value="1"/>
</dbReference>
<protein>
    <submittedName>
        <fullName evidence="3">Ankyrin repeat protein</fullName>
    </submittedName>
</protein>
<organism evidence="3 4">
    <name type="scientific">Hymenobacter chitinivorans DSM 11115</name>
    <dbReference type="NCBI Taxonomy" id="1121954"/>
    <lineage>
        <taxon>Bacteria</taxon>
        <taxon>Pseudomonadati</taxon>
        <taxon>Bacteroidota</taxon>
        <taxon>Cytophagia</taxon>
        <taxon>Cytophagales</taxon>
        <taxon>Hymenobacteraceae</taxon>
        <taxon>Hymenobacter</taxon>
    </lineage>
</organism>
<evidence type="ECO:0000313" key="3">
    <source>
        <dbReference type="EMBL" id="PJJ59370.1"/>
    </source>
</evidence>
<keyword evidence="2" id="KW-0040">ANK repeat</keyword>
<reference evidence="3 4" key="1">
    <citation type="submission" date="2017-11" db="EMBL/GenBank/DDBJ databases">
        <title>Genomic Encyclopedia of Archaeal and Bacterial Type Strains, Phase II (KMG-II): From Individual Species to Whole Genera.</title>
        <authorList>
            <person name="Goeker M."/>
        </authorList>
    </citation>
    <scope>NUCLEOTIDE SEQUENCE [LARGE SCALE GENOMIC DNA]</scope>
    <source>
        <strain evidence="3 4">DSM 11115</strain>
    </source>
</reference>
<dbReference type="InterPro" id="IPR002110">
    <property type="entry name" value="Ankyrin_rpt"/>
</dbReference>
<dbReference type="SUPFAM" id="SSF48403">
    <property type="entry name" value="Ankyrin repeat"/>
    <property type="match status" value="1"/>
</dbReference>
<dbReference type="InterPro" id="IPR050776">
    <property type="entry name" value="Ank_Repeat/CDKN_Inhibitor"/>
</dbReference>
<keyword evidence="1" id="KW-0677">Repeat</keyword>
<evidence type="ECO:0000256" key="1">
    <source>
        <dbReference type="ARBA" id="ARBA00022737"/>
    </source>
</evidence>
<proteinExistence type="predicted"/>
<name>A0A2M9BN82_9BACT</name>
<dbReference type="Proteomes" id="UP000228535">
    <property type="component" value="Unassembled WGS sequence"/>
</dbReference>
<dbReference type="InterPro" id="IPR036770">
    <property type="entry name" value="Ankyrin_rpt-contain_sf"/>
</dbReference>
<keyword evidence="4" id="KW-1185">Reference proteome</keyword>
<dbReference type="Pfam" id="PF12796">
    <property type="entry name" value="Ank_2"/>
    <property type="match status" value="1"/>
</dbReference>
<accession>A0A2M9BN82</accession>
<dbReference type="SMART" id="SM00248">
    <property type="entry name" value="ANK"/>
    <property type="match status" value="4"/>
</dbReference>
<sequence>MPTKSPETYFQAPELAAAQAIYRGDAAGLRQAVTTQHVNLAYSSPQGMTLLLFALANQQKACVRELLALGTDPNQVSLLNGREKVQPVALVAGGEDQELVKILLDHRGNPNSTMHDAVAGDEPAVFQAIHARRFDTMRLLLDHGADLNATDGLGNTALILLATFNQFEQVAYLLGRGADFRKASHSGGTVAFLVQDHQLADPASEAYQWQQKVRRMLEERGVQFPVPDPAVANTQQRTAVDTYRKQWLQTEDGRRWKTRISTAPNSTDNFRLRLEAQQHFRAWLKAQLPADSPALQYELSPARAGGIEGF</sequence>
<comment type="caution">
    <text evidence="3">The sequence shown here is derived from an EMBL/GenBank/DDBJ whole genome shotgun (WGS) entry which is preliminary data.</text>
</comment>
<dbReference type="EMBL" id="PGFA01000001">
    <property type="protein sequence ID" value="PJJ59370.1"/>
    <property type="molecule type" value="Genomic_DNA"/>
</dbReference>
<dbReference type="AlphaFoldDB" id="A0A2M9BN82"/>